<dbReference type="PANTHER" id="PTHR30435:SF19">
    <property type="entry name" value="FLAGELLAR BASAL-BODY ROD PROTEIN FLGG"/>
    <property type="match status" value="1"/>
</dbReference>
<dbReference type="InterPro" id="IPR010930">
    <property type="entry name" value="Flg_bb/hook_C_dom"/>
</dbReference>
<dbReference type="InterPro" id="IPR001444">
    <property type="entry name" value="Flag_bb_rod_N"/>
</dbReference>
<evidence type="ECO:0000256" key="1">
    <source>
        <dbReference type="ARBA" id="ARBA00004117"/>
    </source>
</evidence>
<sequence>MFDALYIGATGMQAQQLNVETIANNLANVNTTGYKRARVSFSDLVARDPARTAALGDAADAGLLQPALRLGTGVGIASVSRLFDTGDAKKTDAPFDITVQGDGFFEVLMPDGTSAYTRGGTWKVNKDGQLATLGGLPLKQAIQIPDDVQALVVQPDGRVQARVANQPNALDLGRIELVRFTSPQGMLAQGDGIYRSSSASGEAIPVRSGDEGAGRIAQGYLEGSNVKMVDEMVNLMVAQRTYEANAKIVQAADEILGLVNGLRR</sequence>
<evidence type="ECO:0000256" key="3">
    <source>
        <dbReference type="ARBA" id="ARBA00017948"/>
    </source>
</evidence>
<keyword evidence="12" id="KW-0282">Flagellum</keyword>
<accession>A0A1H0U8U2</accession>
<comment type="subunit">
    <text evidence="5 8">The basal body constitutes a major portion of the flagellar organelle and consists of four rings (L,P,S, and M) mounted on a central rod. The rod consists of about 26 subunits of FlgG in the distal portion, and FlgB, FlgC and FlgF are thought to build up the proximal portion of the rod with about 6 subunits each.</text>
</comment>
<dbReference type="EMBL" id="FNJL01000018">
    <property type="protein sequence ID" value="SDP62415.1"/>
    <property type="molecule type" value="Genomic_DNA"/>
</dbReference>
<evidence type="ECO:0000259" key="10">
    <source>
        <dbReference type="Pfam" id="PF06429"/>
    </source>
</evidence>
<gene>
    <name evidence="12" type="ORF">SAMN04489708_11852</name>
</gene>
<dbReference type="RefSeq" id="WP_092835795.1">
    <property type="nucleotide sequence ID" value="NZ_CP028290.1"/>
</dbReference>
<keyword evidence="12" id="KW-0966">Cell projection</keyword>
<dbReference type="GO" id="GO:0009426">
    <property type="term" value="C:bacterial-type flagellum basal body, distal rod"/>
    <property type="evidence" value="ECO:0007669"/>
    <property type="project" value="UniProtKB-UniRule"/>
</dbReference>
<dbReference type="NCBIfam" id="TIGR02488">
    <property type="entry name" value="flgG_G_neg"/>
    <property type="match status" value="1"/>
</dbReference>
<dbReference type="GO" id="GO:0071978">
    <property type="term" value="P:bacterial-type flagellum-dependent swarming motility"/>
    <property type="evidence" value="ECO:0007669"/>
    <property type="project" value="TreeGrafter"/>
</dbReference>
<dbReference type="Pfam" id="PF22692">
    <property type="entry name" value="LlgE_F_G_D1"/>
    <property type="match status" value="1"/>
</dbReference>
<reference evidence="13" key="1">
    <citation type="submission" date="2016-10" db="EMBL/GenBank/DDBJ databases">
        <authorList>
            <person name="Varghese N."/>
            <person name="Submissions S."/>
        </authorList>
    </citation>
    <scope>NUCLEOTIDE SEQUENCE [LARGE SCALE GENOMIC DNA]</scope>
    <source>
        <strain evidence="13">DSM 17101</strain>
    </source>
</reference>
<dbReference type="PANTHER" id="PTHR30435">
    <property type="entry name" value="FLAGELLAR PROTEIN"/>
    <property type="match status" value="1"/>
</dbReference>
<dbReference type="Pfam" id="PF06429">
    <property type="entry name" value="Flg_bbr_C"/>
    <property type="match status" value="1"/>
</dbReference>
<dbReference type="SUPFAM" id="SSF117143">
    <property type="entry name" value="Flagellar hook protein flgE"/>
    <property type="match status" value="1"/>
</dbReference>
<evidence type="ECO:0000256" key="6">
    <source>
        <dbReference type="ARBA" id="ARBA00032912"/>
    </source>
</evidence>
<dbReference type="Proteomes" id="UP000199317">
    <property type="component" value="Unassembled WGS sequence"/>
</dbReference>
<dbReference type="OrthoDB" id="9804559at2"/>
<dbReference type="InterPro" id="IPR019776">
    <property type="entry name" value="Flagellar_basal_body_rod_CS"/>
</dbReference>
<evidence type="ECO:0000256" key="2">
    <source>
        <dbReference type="ARBA" id="ARBA00009677"/>
    </source>
</evidence>
<feature type="domain" description="Flagellar hook protein FlgE/F/G-like D1" evidence="11">
    <location>
        <begin position="99"/>
        <end position="161"/>
    </location>
</feature>
<comment type="similarity">
    <text evidence="2 8">Belongs to the flagella basal body rod proteins family.</text>
</comment>
<dbReference type="PROSITE" id="PS00588">
    <property type="entry name" value="FLAGELLA_BB_ROD"/>
    <property type="match status" value="1"/>
</dbReference>
<feature type="domain" description="Flagellar basal-body/hook protein C-terminal" evidence="10">
    <location>
        <begin position="217"/>
        <end position="260"/>
    </location>
</feature>
<keyword evidence="4 8" id="KW-0975">Bacterial flagellum</keyword>
<evidence type="ECO:0000259" key="11">
    <source>
        <dbReference type="Pfam" id="PF22692"/>
    </source>
</evidence>
<dbReference type="AlphaFoldDB" id="A0A1H0U8U2"/>
<proteinExistence type="inferred from homology"/>
<dbReference type="InterPro" id="IPR012834">
    <property type="entry name" value="FlgG_G_neg"/>
</dbReference>
<evidence type="ECO:0000256" key="5">
    <source>
        <dbReference type="ARBA" id="ARBA00025933"/>
    </source>
</evidence>
<organism evidence="12 13">
    <name type="scientific">Paracidovorax cattleyae</name>
    <dbReference type="NCBI Taxonomy" id="80868"/>
    <lineage>
        <taxon>Bacteria</taxon>
        <taxon>Pseudomonadati</taxon>
        <taxon>Pseudomonadota</taxon>
        <taxon>Betaproteobacteria</taxon>
        <taxon>Burkholderiales</taxon>
        <taxon>Comamonadaceae</taxon>
        <taxon>Paracidovorax</taxon>
    </lineage>
</organism>
<evidence type="ECO:0000256" key="7">
    <source>
        <dbReference type="NCBIfam" id="TIGR02488"/>
    </source>
</evidence>
<feature type="domain" description="Flagellar basal body rod protein N-terminal" evidence="9">
    <location>
        <begin position="5"/>
        <end position="35"/>
    </location>
</feature>
<evidence type="ECO:0000313" key="12">
    <source>
        <dbReference type="EMBL" id="SDP62415.1"/>
    </source>
</evidence>
<evidence type="ECO:0000259" key="9">
    <source>
        <dbReference type="Pfam" id="PF00460"/>
    </source>
</evidence>
<dbReference type="Pfam" id="PF00460">
    <property type="entry name" value="Flg_bb_rod"/>
    <property type="match status" value="1"/>
</dbReference>
<comment type="subcellular location">
    <subcellularLocation>
        <location evidence="1 8">Bacterial flagellum basal body</location>
    </subcellularLocation>
</comment>
<dbReference type="InterPro" id="IPR020013">
    <property type="entry name" value="Flagellar_FlgE/F/G"/>
</dbReference>
<keyword evidence="12" id="KW-0969">Cilium</keyword>
<dbReference type="InterPro" id="IPR053967">
    <property type="entry name" value="LlgE_F_G-like_D1"/>
</dbReference>
<protein>
    <recommendedName>
        <fullName evidence="3 7">Flagellar basal-body rod protein FlgG</fullName>
    </recommendedName>
    <alternativeName>
        <fullName evidence="6 8">Distal rod protein</fullName>
    </alternativeName>
</protein>
<name>A0A1H0U8U2_9BURK</name>
<keyword evidence="13" id="KW-1185">Reference proteome</keyword>
<evidence type="ECO:0000256" key="4">
    <source>
        <dbReference type="ARBA" id="ARBA00023143"/>
    </source>
</evidence>
<dbReference type="InterPro" id="IPR037925">
    <property type="entry name" value="FlgE/F/G-like"/>
</dbReference>
<evidence type="ECO:0000313" key="13">
    <source>
        <dbReference type="Proteomes" id="UP000199317"/>
    </source>
</evidence>
<dbReference type="NCBIfam" id="TIGR03506">
    <property type="entry name" value="FlgEFG_subfam"/>
    <property type="match status" value="2"/>
</dbReference>
<evidence type="ECO:0000256" key="8">
    <source>
        <dbReference type="RuleBase" id="RU362116"/>
    </source>
</evidence>